<dbReference type="Gene3D" id="1.10.10.10">
    <property type="entry name" value="Winged helix-like DNA-binding domain superfamily/Winged helix DNA-binding domain"/>
    <property type="match status" value="1"/>
</dbReference>
<proteinExistence type="predicted"/>
<dbReference type="Proteomes" id="UP001596039">
    <property type="component" value="Unassembled WGS sequence"/>
</dbReference>
<organism evidence="2 3">
    <name type="scientific">Lysinimonas soli</name>
    <dbReference type="NCBI Taxonomy" id="1074233"/>
    <lineage>
        <taxon>Bacteria</taxon>
        <taxon>Bacillati</taxon>
        <taxon>Actinomycetota</taxon>
        <taxon>Actinomycetes</taxon>
        <taxon>Micrococcales</taxon>
        <taxon>Microbacteriaceae</taxon>
        <taxon>Lysinimonas</taxon>
    </lineage>
</organism>
<dbReference type="SUPFAM" id="SSF46785">
    <property type="entry name" value="Winged helix' DNA-binding domain"/>
    <property type="match status" value="1"/>
</dbReference>
<dbReference type="EMBL" id="JBHSMG010000003">
    <property type="protein sequence ID" value="MFC5503122.1"/>
    <property type="molecule type" value="Genomic_DNA"/>
</dbReference>
<dbReference type="InterPro" id="IPR036390">
    <property type="entry name" value="WH_DNA-bd_sf"/>
</dbReference>
<gene>
    <name evidence="2" type="ORF">ACFPJ4_12805</name>
</gene>
<dbReference type="InterPro" id="IPR052509">
    <property type="entry name" value="Metal_resp_DNA-bind_regulator"/>
</dbReference>
<evidence type="ECO:0000259" key="1">
    <source>
        <dbReference type="Pfam" id="PF03551"/>
    </source>
</evidence>
<evidence type="ECO:0000313" key="2">
    <source>
        <dbReference type="EMBL" id="MFC5503122.1"/>
    </source>
</evidence>
<dbReference type="InterPro" id="IPR005149">
    <property type="entry name" value="Tscrpt_reg_PadR_N"/>
</dbReference>
<dbReference type="InterPro" id="IPR036388">
    <property type="entry name" value="WH-like_DNA-bd_sf"/>
</dbReference>
<sequence length="114" mass="12593">MPSRPVGRLLDLEYRILQTCMDLEAADEPVYGFVLARRMSEAEGDRGLVGHGTLYKALGRLSKMGMLESNWEIPTEGDEGRPRRRFYRVTGEGAKAAALRPSEVKASPARTALA</sequence>
<comment type="caution">
    <text evidence="2">The sequence shown here is derived from an EMBL/GenBank/DDBJ whole genome shotgun (WGS) entry which is preliminary data.</text>
</comment>
<dbReference type="Pfam" id="PF03551">
    <property type="entry name" value="PadR"/>
    <property type="match status" value="1"/>
</dbReference>
<dbReference type="PANTHER" id="PTHR33169">
    <property type="entry name" value="PADR-FAMILY TRANSCRIPTIONAL REGULATOR"/>
    <property type="match status" value="1"/>
</dbReference>
<keyword evidence="3" id="KW-1185">Reference proteome</keyword>
<accession>A0ABW0NV07</accession>
<protein>
    <submittedName>
        <fullName evidence="2">PadR family transcriptional regulator</fullName>
    </submittedName>
</protein>
<reference evidence="3" key="1">
    <citation type="journal article" date="2019" name="Int. J. Syst. Evol. Microbiol.">
        <title>The Global Catalogue of Microorganisms (GCM) 10K type strain sequencing project: providing services to taxonomists for standard genome sequencing and annotation.</title>
        <authorList>
            <consortium name="The Broad Institute Genomics Platform"/>
            <consortium name="The Broad Institute Genome Sequencing Center for Infectious Disease"/>
            <person name="Wu L."/>
            <person name="Ma J."/>
        </authorList>
    </citation>
    <scope>NUCLEOTIDE SEQUENCE [LARGE SCALE GENOMIC DNA]</scope>
    <source>
        <strain evidence="3">CGMCC 4.6997</strain>
    </source>
</reference>
<name>A0ABW0NV07_9MICO</name>
<feature type="domain" description="Transcription regulator PadR N-terminal" evidence="1">
    <location>
        <begin position="26"/>
        <end position="97"/>
    </location>
</feature>
<dbReference type="PANTHER" id="PTHR33169:SF14">
    <property type="entry name" value="TRANSCRIPTIONAL REGULATOR RV3488"/>
    <property type="match status" value="1"/>
</dbReference>
<evidence type="ECO:0000313" key="3">
    <source>
        <dbReference type="Proteomes" id="UP001596039"/>
    </source>
</evidence>
<dbReference type="RefSeq" id="WP_386740835.1">
    <property type="nucleotide sequence ID" value="NZ_JBHSMG010000003.1"/>
</dbReference>